<organism evidence="2 3">
    <name type="scientific">Zoogloea dura</name>
    <dbReference type="NCBI Taxonomy" id="2728840"/>
    <lineage>
        <taxon>Bacteria</taxon>
        <taxon>Pseudomonadati</taxon>
        <taxon>Pseudomonadota</taxon>
        <taxon>Betaproteobacteria</taxon>
        <taxon>Rhodocyclales</taxon>
        <taxon>Zoogloeaceae</taxon>
        <taxon>Zoogloea</taxon>
    </lineage>
</organism>
<keyword evidence="1" id="KW-1133">Transmembrane helix</keyword>
<feature type="transmembrane region" description="Helical" evidence="1">
    <location>
        <begin position="49"/>
        <end position="66"/>
    </location>
</feature>
<evidence type="ECO:0000313" key="3">
    <source>
        <dbReference type="Proteomes" id="UP000580043"/>
    </source>
</evidence>
<dbReference type="Proteomes" id="UP000580043">
    <property type="component" value="Unassembled WGS sequence"/>
</dbReference>
<feature type="transmembrane region" description="Helical" evidence="1">
    <location>
        <begin position="25"/>
        <end position="42"/>
    </location>
</feature>
<feature type="transmembrane region" description="Helical" evidence="1">
    <location>
        <begin position="86"/>
        <end position="107"/>
    </location>
</feature>
<proteinExistence type="predicted"/>
<name>A0A848G570_9RHOO</name>
<gene>
    <name evidence="2" type="ORF">HHL15_11405</name>
</gene>
<evidence type="ECO:0000313" key="2">
    <source>
        <dbReference type="EMBL" id="NML26350.1"/>
    </source>
</evidence>
<dbReference type="EMBL" id="JABBGA010000007">
    <property type="protein sequence ID" value="NML26350.1"/>
    <property type="molecule type" value="Genomic_DNA"/>
</dbReference>
<protein>
    <submittedName>
        <fullName evidence="2">Uncharacterized protein</fullName>
    </submittedName>
</protein>
<evidence type="ECO:0000256" key="1">
    <source>
        <dbReference type="SAM" id="Phobius"/>
    </source>
</evidence>
<keyword evidence="1" id="KW-0472">Membrane</keyword>
<comment type="caution">
    <text evidence="2">The sequence shown here is derived from an EMBL/GenBank/DDBJ whole genome shotgun (WGS) entry which is preliminary data.</text>
</comment>
<dbReference type="RefSeq" id="WP_169145885.1">
    <property type="nucleotide sequence ID" value="NZ_JABBGA010000007.1"/>
</dbReference>
<sequence>MKDLGLLLMLLPAIAGAEVMDKVGTLSLVWSWGVGLTAAGYMAGRYRPWLLVGVFLLLLVLFGALISDVTSADIGPTIQSEAGSFYIGSVWTFPFLVALSAALGTWFRRQAAHPEPTPDAPRKP</sequence>
<accession>A0A848G570</accession>
<reference evidence="2 3" key="1">
    <citation type="submission" date="2020-04" db="EMBL/GenBank/DDBJ databases">
        <title>Zoogloea sp. G-4-1-14 isolated from soil.</title>
        <authorList>
            <person name="Dahal R.H."/>
        </authorList>
    </citation>
    <scope>NUCLEOTIDE SEQUENCE [LARGE SCALE GENOMIC DNA]</scope>
    <source>
        <strain evidence="2 3">G-4-1-14</strain>
    </source>
</reference>
<keyword evidence="3" id="KW-1185">Reference proteome</keyword>
<keyword evidence="1" id="KW-0812">Transmembrane</keyword>
<dbReference type="AlphaFoldDB" id="A0A848G570"/>